<reference evidence="4" key="1">
    <citation type="submission" date="2019-09" db="EMBL/GenBank/DDBJ databases">
        <title>Draft genome information of white flower Hibiscus syriacus.</title>
        <authorList>
            <person name="Kim Y.-M."/>
        </authorList>
    </citation>
    <scope>NUCLEOTIDE SEQUENCE [LARGE SCALE GENOMIC DNA]</scope>
    <source>
        <strain evidence="4">YM2019G1</strain>
    </source>
</reference>
<dbReference type="InterPro" id="IPR011032">
    <property type="entry name" value="GroES-like_sf"/>
</dbReference>
<comment type="caution">
    <text evidence="4">The sequence shown here is derived from an EMBL/GenBank/DDBJ whole genome shotgun (WGS) entry which is preliminary data.</text>
</comment>
<dbReference type="Proteomes" id="UP000436088">
    <property type="component" value="Unassembled WGS sequence"/>
</dbReference>
<dbReference type="Gene3D" id="3.90.180.10">
    <property type="entry name" value="Medium-chain alcohol dehydrogenases, catalytic domain"/>
    <property type="match status" value="1"/>
</dbReference>
<dbReference type="PANTHER" id="PTHR43205">
    <property type="entry name" value="PROSTAGLANDIN REDUCTASE"/>
    <property type="match status" value="1"/>
</dbReference>
<accession>A0A6A2Z8Y0</accession>
<feature type="domain" description="Oxidoreductase N-terminal" evidence="3">
    <location>
        <begin position="6"/>
        <end position="118"/>
    </location>
</feature>
<dbReference type="GO" id="GO:0016628">
    <property type="term" value="F:oxidoreductase activity, acting on the CH-CH group of donors, NAD or NADP as acceptor"/>
    <property type="evidence" value="ECO:0007669"/>
    <property type="project" value="InterPro"/>
</dbReference>
<name>A0A6A2Z8Y0_HIBSY</name>
<keyword evidence="5" id="KW-1185">Reference proteome</keyword>
<protein>
    <submittedName>
        <fullName evidence="4">Common plant regulatory factor 1-like</fullName>
    </submittedName>
</protein>
<dbReference type="InterPro" id="IPR041694">
    <property type="entry name" value="ADH_N_2"/>
</dbReference>
<evidence type="ECO:0000256" key="2">
    <source>
        <dbReference type="SAM" id="MobiDB-lite"/>
    </source>
</evidence>
<proteinExistence type="predicted"/>
<evidence type="ECO:0000259" key="3">
    <source>
        <dbReference type="Pfam" id="PF16884"/>
    </source>
</evidence>
<sequence length="209" mass="23353">MEVINRYIAIKNHANDAPQDSDFKLKSSPLTLSMDPGSDEFIVRNLYVSIDPFQLNRMKSYSSSQESSKNAVAIIPGEAINTYGDSRVVASENSKFEKGDIVTGFLNWEEFTVVKAGGMLNKLDPMGFPLSYHVGILGSTTETRDFRRSFSIVDSRRSGREHQWSNFDSPGARLANMVPVLEKSMSSKQLKLHHDKGTTSRLLRSKTVT</sequence>
<organism evidence="4 5">
    <name type="scientific">Hibiscus syriacus</name>
    <name type="common">Rose of Sharon</name>
    <dbReference type="NCBI Taxonomy" id="106335"/>
    <lineage>
        <taxon>Eukaryota</taxon>
        <taxon>Viridiplantae</taxon>
        <taxon>Streptophyta</taxon>
        <taxon>Embryophyta</taxon>
        <taxon>Tracheophyta</taxon>
        <taxon>Spermatophyta</taxon>
        <taxon>Magnoliopsida</taxon>
        <taxon>eudicotyledons</taxon>
        <taxon>Gunneridae</taxon>
        <taxon>Pentapetalae</taxon>
        <taxon>rosids</taxon>
        <taxon>malvids</taxon>
        <taxon>Malvales</taxon>
        <taxon>Malvaceae</taxon>
        <taxon>Malvoideae</taxon>
        <taxon>Hibiscus</taxon>
    </lineage>
</organism>
<keyword evidence="1" id="KW-0560">Oxidoreductase</keyword>
<dbReference type="Pfam" id="PF16884">
    <property type="entry name" value="ADH_N_2"/>
    <property type="match status" value="1"/>
</dbReference>
<feature type="region of interest" description="Disordered" evidence="2">
    <location>
        <begin position="187"/>
        <end position="209"/>
    </location>
</feature>
<dbReference type="AlphaFoldDB" id="A0A6A2Z8Y0"/>
<feature type="compositionally biased region" description="Polar residues" evidence="2">
    <location>
        <begin position="199"/>
        <end position="209"/>
    </location>
</feature>
<gene>
    <name evidence="4" type="ORF">F3Y22_tig00110998pilonHSYRG00110</name>
</gene>
<dbReference type="SUPFAM" id="SSF50129">
    <property type="entry name" value="GroES-like"/>
    <property type="match status" value="1"/>
</dbReference>
<dbReference type="EMBL" id="VEPZ02001194">
    <property type="protein sequence ID" value="KAE8688167.1"/>
    <property type="molecule type" value="Genomic_DNA"/>
</dbReference>
<dbReference type="InterPro" id="IPR045010">
    <property type="entry name" value="MDR_fam"/>
</dbReference>
<evidence type="ECO:0000313" key="5">
    <source>
        <dbReference type="Proteomes" id="UP000436088"/>
    </source>
</evidence>
<evidence type="ECO:0000256" key="1">
    <source>
        <dbReference type="ARBA" id="ARBA00023002"/>
    </source>
</evidence>
<dbReference type="PANTHER" id="PTHR43205:SF12">
    <property type="entry name" value="OS06G0602900 PROTEIN"/>
    <property type="match status" value="1"/>
</dbReference>
<evidence type="ECO:0000313" key="4">
    <source>
        <dbReference type="EMBL" id="KAE8688167.1"/>
    </source>
</evidence>